<comment type="caution">
    <text evidence="1">The sequence shown here is derived from an EMBL/GenBank/DDBJ whole genome shotgun (WGS) entry which is preliminary data.</text>
</comment>
<reference evidence="2" key="1">
    <citation type="journal article" date="2019" name="Int. J. Syst. Evol. Microbiol.">
        <title>The Global Catalogue of Microorganisms (GCM) 10K type strain sequencing project: providing services to taxonomists for standard genome sequencing and annotation.</title>
        <authorList>
            <consortium name="The Broad Institute Genomics Platform"/>
            <consortium name="The Broad Institute Genome Sequencing Center for Infectious Disease"/>
            <person name="Wu L."/>
            <person name="Ma J."/>
        </authorList>
    </citation>
    <scope>NUCLEOTIDE SEQUENCE [LARGE SCALE GENOMIC DNA]</scope>
    <source>
        <strain evidence="2">CCUG 66188</strain>
    </source>
</reference>
<dbReference type="RefSeq" id="WP_380000129.1">
    <property type="nucleotide sequence ID" value="NZ_JBHSGN010000122.1"/>
</dbReference>
<accession>A0ABV9L1F6</accession>
<evidence type="ECO:0000313" key="2">
    <source>
        <dbReference type="Proteomes" id="UP001596023"/>
    </source>
</evidence>
<organism evidence="1 2">
    <name type="scientific">Dysgonomonas termitidis</name>
    <dbReference type="NCBI Taxonomy" id="1516126"/>
    <lineage>
        <taxon>Bacteria</taxon>
        <taxon>Pseudomonadati</taxon>
        <taxon>Bacteroidota</taxon>
        <taxon>Bacteroidia</taxon>
        <taxon>Bacteroidales</taxon>
        <taxon>Dysgonomonadaceae</taxon>
        <taxon>Dysgonomonas</taxon>
    </lineage>
</organism>
<sequence>MKIYTVKRRRNGLSFLLDEDRIKARSWIYAEIKLFIGKLTGRYDASCHIDGMLVEEIPVSVDNMLDIMIMIKTIKL</sequence>
<gene>
    <name evidence="1" type="ORF">ACFO6W_21020</name>
</gene>
<dbReference type="Proteomes" id="UP001596023">
    <property type="component" value="Unassembled WGS sequence"/>
</dbReference>
<keyword evidence="2" id="KW-1185">Reference proteome</keyword>
<name>A0ABV9L1F6_9BACT</name>
<evidence type="ECO:0000313" key="1">
    <source>
        <dbReference type="EMBL" id="MFC4676172.1"/>
    </source>
</evidence>
<protein>
    <submittedName>
        <fullName evidence="1">Uncharacterized protein</fullName>
    </submittedName>
</protein>
<proteinExistence type="predicted"/>
<dbReference type="EMBL" id="JBHSGN010000122">
    <property type="protein sequence ID" value="MFC4676172.1"/>
    <property type="molecule type" value="Genomic_DNA"/>
</dbReference>